<dbReference type="Proteomes" id="UP001634747">
    <property type="component" value="Unassembled WGS sequence"/>
</dbReference>
<dbReference type="EMBL" id="JBJYXY010000001">
    <property type="protein sequence ID" value="MFN2974752.1"/>
    <property type="molecule type" value="Genomic_DNA"/>
</dbReference>
<organism evidence="3 4">
    <name type="scientific">Terriglobus aquaticus</name>
    <dbReference type="NCBI Taxonomy" id="940139"/>
    <lineage>
        <taxon>Bacteria</taxon>
        <taxon>Pseudomonadati</taxon>
        <taxon>Acidobacteriota</taxon>
        <taxon>Terriglobia</taxon>
        <taxon>Terriglobales</taxon>
        <taxon>Acidobacteriaceae</taxon>
        <taxon>Terriglobus</taxon>
    </lineage>
</organism>
<comment type="caution">
    <text evidence="3">The sequence shown here is derived from an EMBL/GenBank/DDBJ whole genome shotgun (WGS) entry which is preliminary data.</text>
</comment>
<evidence type="ECO:0000259" key="1">
    <source>
        <dbReference type="Pfam" id="PF07944"/>
    </source>
</evidence>
<dbReference type="InterPro" id="IPR049046">
    <property type="entry name" value="Beta-AFase-like_GH127_middle"/>
</dbReference>
<reference evidence="3 4" key="1">
    <citation type="submission" date="2024-12" db="EMBL/GenBank/DDBJ databases">
        <authorList>
            <person name="Lee Y."/>
        </authorList>
    </citation>
    <scope>NUCLEOTIDE SEQUENCE [LARGE SCALE GENOMIC DNA]</scope>
    <source>
        <strain evidence="3 4">03SUJ4</strain>
    </source>
</reference>
<evidence type="ECO:0000313" key="3">
    <source>
        <dbReference type="EMBL" id="MFN2974752.1"/>
    </source>
</evidence>
<feature type="domain" description="Non-reducing end beta-L-arabinofuranosidase-like GH127 catalytic" evidence="1">
    <location>
        <begin position="26"/>
        <end position="402"/>
    </location>
</feature>
<sequence>MLRPRSFAAISPVVGKTRLEQFDYGQVELLDGPMLDQFRQNHTFFLNLSDDMMLKPFRVAAGQPAPGEDMGGWYTASPNFDPPRNMTGYIPGHTFGQYLSALARAYAVTGDKNTQAKVDRLVKGYAATISPKFWNDYCLPAYTSDKTTCGLIDAHQFAGQRDALAVLNHATDVVLPFLPPKALNRAEMAERPHPNVAWTWDESYTLPENFFLAYQRSGDVRYRELAIRFLQDDTYFNPLSEGKNVLPGEHAYSHLNALCSAVQAYLVTGSEKHLRAATNGFNFVLSTQSFATGGWGPNESFRKPDTDALAKSLEDTHASFETPCGAYGHFKMARYLMRITGDSTYGDSMEAILYNTVLGSLPIQEDGQSFYYSDYNNDAVKGFHPDKWPCCSGTLPQITADYGISSYFRAPGAVYVNLFVPSRVSWQQSGARYALEQRTQYPLVPVTTLRVLAPRPATFAVHLRVPAWAGPKTAVRVNGKPFASSLRPGTFLAIQREWKNSDTIEYTLDMPIALKAVDSKNPDNVALMQGPLTLFAVNDVHARFSRAQLLGASQKSQGSNEWLVASQRNGNITFKPFFAIQREHYRLYHQLAS</sequence>
<feature type="domain" description="Non-reducing end beta-L-arabinofuranosidase-like GH127 middle" evidence="2">
    <location>
        <begin position="414"/>
        <end position="510"/>
    </location>
</feature>
<gene>
    <name evidence="3" type="ORF">ACK2TP_03175</name>
</gene>
<dbReference type="SUPFAM" id="SSF48208">
    <property type="entry name" value="Six-hairpin glycosidases"/>
    <property type="match status" value="1"/>
</dbReference>
<dbReference type="Pfam" id="PF07944">
    <property type="entry name" value="Beta-AFase-like_GH127_cat"/>
    <property type="match status" value="1"/>
</dbReference>
<name>A0ABW9KI35_9BACT</name>
<dbReference type="InterPro" id="IPR012878">
    <property type="entry name" value="Beta-AFase-like_GH127_cat"/>
</dbReference>
<evidence type="ECO:0000259" key="2">
    <source>
        <dbReference type="Pfam" id="PF20736"/>
    </source>
</evidence>
<dbReference type="GO" id="GO:0016787">
    <property type="term" value="F:hydrolase activity"/>
    <property type="evidence" value="ECO:0007669"/>
    <property type="project" value="UniProtKB-KW"/>
</dbReference>
<dbReference type="PANTHER" id="PTHR31151:SF0">
    <property type="entry name" value="PROLINE-TRNA LIGASE (DUF1680)"/>
    <property type="match status" value="1"/>
</dbReference>
<protein>
    <submittedName>
        <fullName evidence="3">Glycoside hydrolase family 127 protein</fullName>
    </submittedName>
</protein>
<keyword evidence="3" id="KW-0378">Hydrolase</keyword>
<dbReference type="InterPro" id="IPR008928">
    <property type="entry name" value="6-hairpin_glycosidase_sf"/>
</dbReference>
<dbReference type="Pfam" id="PF20736">
    <property type="entry name" value="Glyco_hydro127M"/>
    <property type="match status" value="1"/>
</dbReference>
<proteinExistence type="predicted"/>
<keyword evidence="4" id="KW-1185">Reference proteome</keyword>
<evidence type="ECO:0000313" key="4">
    <source>
        <dbReference type="Proteomes" id="UP001634747"/>
    </source>
</evidence>
<dbReference type="RefSeq" id="WP_263413693.1">
    <property type="nucleotide sequence ID" value="NZ_BAABBH010000001.1"/>
</dbReference>
<dbReference type="PANTHER" id="PTHR31151">
    <property type="entry name" value="PROLINE-TRNA LIGASE (DUF1680)"/>
    <property type="match status" value="1"/>
</dbReference>
<accession>A0ABW9KI35</accession>